<name>A0A089P0X8_9HYPH</name>
<feature type="region of interest" description="Disordered" evidence="1">
    <location>
        <begin position="76"/>
        <end position="100"/>
    </location>
</feature>
<dbReference type="GeneID" id="96605824"/>
<dbReference type="eggNOG" id="ENOG5033CJP">
    <property type="taxonomic scope" value="Bacteria"/>
</dbReference>
<dbReference type="EMBL" id="CP003811">
    <property type="protein sequence ID" value="AIQ92405.1"/>
    <property type="molecule type" value="Genomic_DNA"/>
</dbReference>
<accession>A0A089P0X8</accession>
<keyword evidence="2" id="KW-0732">Signal</keyword>
<feature type="signal peptide" evidence="2">
    <location>
        <begin position="1"/>
        <end position="22"/>
    </location>
</feature>
<dbReference type="RefSeq" id="WP_043352393.1">
    <property type="nucleotide sequence ID" value="NZ_CP003811.1"/>
</dbReference>
<evidence type="ECO:0000313" key="3">
    <source>
        <dbReference type="EMBL" id="AIQ92405.1"/>
    </source>
</evidence>
<reference evidence="3 4" key="1">
    <citation type="journal article" date="2014" name="PLoS ONE">
        <title>Genome Information of Methylobacterium oryzae, a Plant-Probiotic Methylotroph in the Phyllosphere.</title>
        <authorList>
            <person name="Kwak M.J."/>
            <person name="Jeong H."/>
            <person name="Madhaiyan M."/>
            <person name="Lee Y."/>
            <person name="Sa T.M."/>
            <person name="Oh T.K."/>
            <person name="Kim J.F."/>
        </authorList>
    </citation>
    <scope>NUCLEOTIDE SEQUENCE [LARGE SCALE GENOMIC DNA]</scope>
    <source>
        <strain evidence="3 4">CBMB20</strain>
    </source>
</reference>
<gene>
    <name evidence="3" type="ORF">MOC_4650</name>
</gene>
<evidence type="ECO:0000313" key="4">
    <source>
        <dbReference type="Proteomes" id="UP000029492"/>
    </source>
</evidence>
<organism evidence="3 4">
    <name type="scientific">Methylobacterium oryzae CBMB20</name>
    <dbReference type="NCBI Taxonomy" id="693986"/>
    <lineage>
        <taxon>Bacteria</taxon>
        <taxon>Pseudomonadati</taxon>
        <taxon>Pseudomonadota</taxon>
        <taxon>Alphaproteobacteria</taxon>
        <taxon>Hyphomicrobiales</taxon>
        <taxon>Methylobacteriaceae</taxon>
        <taxon>Methylobacterium</taxon>
    </lineage>
</organism>
<evidence type="ECO:0000256" key="1">
    <source>
        <dbReference type="SAM" id="MobiDB-lite"/>
    </source>
</evidence>
<feature type="chain" id="PRO_5001848321" evidence="2">
    <location>
        <begin position="23"/>
        <end position="100"/>
    </location>
</feature>
<feature type="compositionally biased region" description="Polar residues" evidence="1">
    <location>
        <begin position="79"/>
        <end position="91"/>
    </location>
</feature>
<keyword evidence="4" id="KW-1185">Reference proteome</keyword>
<dbReference type="Proteomes" id="UP000029492">
    <property type="component" value="Chromosome"/>
</dbReference>
<dbReference type="AlphaFoldDB" id="A0A089P0X8"/>
<dbReference type="KEGG" id="mor:MOC_4650"/>
<dbReference type="STRING" id="693986.MOC_4650"/>
<sequence length="100" mass="10973">MRLKPIALAVAASVVLTLPAAAQQTKRGNETLKKYCTGDYLTYCGNLAPDDPATDACFQKNWKKLSENCRRAIDAYEAEQQQNAPAKNRQGSQGGKERRG</sequence>
<protein>
    <submittedName>
        <fullName evidence="3">Protein of unassigned function</fullName>
    </submittedName>
</protein>
<evidence type="ECO:0000256" key="2">
    <source>
        <dbReference type="SAM" id="SignalP"/>
    </source>
</evidence>
<dbReference type="HOGENOM" id="CLU_145244_3_0_5"/>
<proteinExistence type="predicted"/>